<evidence type="ECO:0000313" key="3">
    <source>
        <dbReference type="Proteomes" id="UP000316092"/>
    </source>
</evidence>
<keyword evidence="1" id="KW-0732">Signal</keyword>
<name>A0A553V225_9DEIO</name>
<dbReference type="PROSITE" id="PS51318">
    <property type="entry name" value="TAT"/>
    <property type="match status" value="1"/>
</dbReference>
<sequence>MSEDRKLPNRRQFLSAAGLMGAGAVLASCAPAVAAPTKTNYDAKIGNFALNLEYLEAAFYTAAVGRLGELKAIGGSAEIRLPAGFDGNTSIAFASDAVRQYANEIAQDELNHVKALRGLLGSAAVDRPVIDIGQAFADAANATAYNAKVIAAPAVLSPAFNPYLNDLFFLHGAFIFEDVGVTAYKGAARLIVDDKAGGILDSAAGILAVEAYHAGEIRTLLYAQKDIKTPYGLTVEELINAISALRAALGGGKDQGITVGGKANIVVADPATTIAFGRTPREVLNIVYGAKDAAKGLFFPNGLTGDFTGLV</sequence>
<dbReference type="OrthoDB" id="954262at2"/>
<feature type="signal peptide" evidence="1">
    <location>
        <begin position="1"/>
        <end position="34"/>
    </location>
</feature>
<proteinExistence type="predicted"/>
<evidence type="ECO:0000256" key="1">
    <source>
        <dbReference type="SAM" id="SignalP"/>
    </source>
</evidence>
<dbReference type="PANTHER" id="PTHR31694:SF26">
    <property type="entry name" value="OS05G0151100 PROTEIN"/>
    <property type="match status" value="1"/>
</dbReference>
<feature type="chain" id="PRO_5022079659" evidence="1">
    <location>
        <begin position="35"/>
        <end position="311"/>
    </location>
</feature>
<accession>A0A553V225</accession>
<dbReference type="Pfam" id="PF13668">
    <property type="entry name" value="Ferritin_2"/>
    <property type="match status" value="1"/>
</dbReference>
<dbReference type="InterPro" id="IPR052965">
    <property type="entry name" value="Pigment-catalase-like"/>
</dbReference>
<dbReference type="RefSeq" id="WP_143720200.1">
    <property type="nucleotide sequence ID" value="NZ_VKDB01000005.1"/>
</dbReference>
<keyword evidence="3" id="KW-1185">Reference proteome</keyword>
<dbReference type="InterPro" id="IPR006311">
    <property type="entry name" value="TAT_signal"/>
</dbReference>
<reference evidence="2 3" key="1">
    <citation type="submission" date="2019-07" db="EMBL/GenBank/DDBJ databases">
        <title>Deinococcus detaillus sp. nov., isolated from humus soil in Antarctica.</title>
        <authorList>
            <person name="Zhang K."/>
        </authorList>
    </citation>
    <scope>NUCLEOTIDE SEQUENCE [LARGE SCALE GENOMIC DNA]</scope>
    <source>
        <strain evidence="2 3">H1</strain>
    </source>
</reference>
<dbReference type="PANTHER" id="PTHR31694">
    <property type="entry name" value="DESICCATION-LIKE PROTEIN"/>
    <property type="match status" value="1"/>
</dbReference>
<gene>
    <name evidence="2" type="ORF">FNU79_07215</name>
</gene>
<dbReference type="SUPFAM" id="SSF47240">
    <property type="entry name" value="Ferritin-like"/>
    <property type="match status" value="1"/>
</dbReference>
<dbReference type="EMBL" id="VKDB01000005">
    <property type="protein sequence ID" value="TSA86434.1"/>
    <property type="molecule type" value="Genomic_DNA"/>
</dbReference>
<protein>
    <submittedName>
        <fullName evidence="2">Ferritin-like domain-containing protein</fullName>
    </submittedName>
</protein>
<organism evidence="2 3">
    <name type="scientific">Deinococcus detaillensis</name>
    <dbReference type="NCBI Taxonomy" id="2592048"/>
    <lineage>
        <taxon>Bacteria</taxon>
        <taxon>Thermotogati</taxon>
        <taxon>Deinococcota</taxon>
        <taxon>Deinococci</taxon>
        <taxon>Deinococcales</taxon>
        <taxon>Deinococcaceae</taxon>
        <taxon>Deinococcus</taxon>
    </lineage>
</organism>
<evidence type="ECO:0000313" key="2">
    <source>
        <dbReference type="EMBL" id="TSA86434.1"/>
    </source>
</evidence>
<dbReference type="Proteomes" id="UP000316092">
    <property type="component" value="Unassembled WGS sequence"/>
</dbReference>
<dbReference type="PROSITE" id="PS51257">
    <property type="entry name" value="PROKAR_LIPOPROTEIN"/>
    <property type="match status" value="1"/>
</dbReference>
<comment type="caution">
    <text evidence="2">The sequence shown here is derived from an EMBL/GenBank/DDBJ whole genome shotgun (WGS) entry which is preliminary data.</text>
</comment>
<dbReference type="InterPro" id="IPR009078">
    <property type="entry name" value="Ferritin-like_SF"/>
</dbReference>
<dbReference type="AlphaFoldDB" id="A0A553V225"/>